<evidence type="ECO:0000313" key="3">
    <source>
        <dbReference type="EMBL" id="RLE08468.1"/>
    </source>
</evidence>
<sequence>MNKRLLGKRELLDIIQGATFLGTGGGGSPKSGEVLVEGFLSGKEVELVSVDEVEDEAKVVVAAGMGAPEVLLKRGWSRETVNAFSALEKVTGEKFDYVIPVETGGFNSITPMTVSVEKGIPTIDADGAGRAIPELQQTMFSINNIPVSPTALADDSNIWVVINAEDPFKMEDLARAVTTALGMQAGIVCHIMTGKEMRKAAIPGTVSKAEKVGKAIREAKESGKDPVEAVLSIVDGFVLGKGMVTNVSTETRGGFDFGKVTIKGDGKTLRVDYKNENMMAWRDGELVAMVPDGICYISLDGQPLTNADIKEGMNVAVIGVKAPDRWRVPDGFNVFRRVLEAMGYKGEYKKIEELNKR</sequence>
<evidence type="ECO:0000259" key="1">
    <source>
        <dbReference type="Pfam" id="PF06032"/>
    </source>
</evidence>
<protein>
    <submittedName>
        <fullName evidence="3">DUF917 domain-containing protein</fullName>
    </submittedName>
</protein>
<dbReference type="EMBL" id="QMPY01000023">
    <property type="protein sequence ID" value="RLE08468.1"/>
    <property type="molecule type" value="Genomic_DNA"/>
</dbReference>
<dbReference type="InterPro" id="IPR048350">
    <property type="entry name" value="S-Me-THD-like_C"/>
</dbReference>
<dbReference type="InterPro" id="IPR024071">
    <property type="entry name" value="S-Me-THD_C_sf"/>
</dbReference>
<proteinExistence type="predicted"/>
<feature type="domain" description="S-Me-THD-like C-terminal" evidence="2">
    <location>
        <begin position="166"/>
        <end position="350"/>
    </location>
</feature>
<dbReference type="InterPro" id="IPR010318">
    <property type="entry name" value="S-Me-THD_N"/>
</dbReference>
<dbReference type="Proteomes" id="UP000277457">
    <property type="component" value="Unassembled WGS sequence"/>
</dbReference>
<comment type="caution">
    <text evidence="3">The sequence shown here is derived from an EMBL/GenBank/DDBJ whole genome shotgun (WGS) entry which is preliminary data.</text>
</comment>
<dbReference type="AlphaFoldDB" id="A0A662D6L6"/>
<dbReference type="SUPFAM" id="SSF160991">
    <property type="entry name" value="CV3147-like"/>
    <property type="match status" value="1"/>
</dbReference>
<dbReference type="Gene3D" id="3.40.1610.10">
    <property type="entry name" value="CV3147-like domain"/>
    <property type="match status" value="1"/>
</dbReference>
<gene>
    <name evidence="3" type="ORF">DRZ78_01030</name>
</gene>
<dbReference type="Pfam" id="PF06032">
    <property type="entry name" value="S-Me-THD_N"/>
    <property type="match status" value="1"/>
</dbReference>
<dbReference type="Gene3D" id="2.40.390.10">
    <property type="entry name" value="CV3147-like"/>
    <property type="match status" value="1"/>
</dbReference>
<feature type="domain" description="S-Me-THD N-terminal" evidence="1">
    <location>
        <begin position="10"/>
        <end position="162"/>
    </location>
</feature>
<reference evidence="3 4" key="1">
    <citation type="submission" date="2018-06" db="EMBL/GenBank/DDBJ databases">
        <title>Extensive metabolic versatility and redundancy in microbially diverse, dynamic hydrothermal sediments.</title>
        <authorList>
            <person name="Dombrowski N."/>
            <person name="Teske A."/>
            <person name="Baker B.J."/>
        </authorList>
    </citation>
    <scope>NUCLEOTIDE SEQUENCE [LARGE SCALE GENOMIC DNA]</scope>
    <source>
        <strain evidence="3">B7_G13</strain>
    </source>
</reference>
<dbReference type="InterPro" id="IPR027479">
    <property type="entry name" value="S-Me-THD_N_sf"/>
</dbReference>
<evidence type="ECO:0000313" key="4">
    <source>
        <dbReference type="Proteomes" id="UP000277457"/>
    </source>
</evidence>
<dbReference type="Pfam" id="PF20906">
    <property type="entry name" value="S-Me-THD_C"/>
    <property type="match status" value="1"/>
</dbReference>
<organism evidence="3 4">
    <name type="scientific">Aerophobetes bacterium</name>
    <dbReference type="NCBI Taxonomy" id="2030807"/>
    <lineage>
        <taxon>Bacteria</taxon>
        <taxon>Candidatus Aerophobota</taxon>
    </lineage>
</organism>
<name>A0A662D6L6_UNCAE</name>
<evidence type="ECO:0000259" key="2">
    <source>
        <dbReference type="Pfam" id="PF20906"/>
    </source>
</evidence>
<accession>A0A662D6L6</accession>